<dbReference type="GO" id="GO:0005524">
    <property type="term" value="F:ATP binding"/>
    <property type="evidence" value="ECO:0007669"/>
    <property type="project" value="UniProtKB-KW"/>
</dbReference>
<evidence type="ECO:0000256" key="7">
    <source>
        <dbReference type="ARBA" id="ARBA00022840"/>
    </source>
</evidence>
<dbReference type="PANTHER" id="PTHR43065">
    <property type="entry name" value="SENSOR HISTIDINE KINASE"/>
    <property type="match status" value="1"/>
</dbReference>
<dbReference type="InterPro" id="IPR001789">
    <property type="entry name" value="Sig_transdc_resp-reg_receiver"/>
</dbReference>
<dbReference type="CDD" id="cd00130">
    <property type="entry name" value="PAS"/>
    <property type="match status" value="1"/>
</dbReference>
<evidence type="ECO:0000256" key="5">
    <source>
        <dbReference type="ARBA" id="ARBA00022741"/>
    </source>
</evidence>
<feature type="domain" description="PAS" evidence="12">
    <location>
        <begin position="23"/>
        <end position="62"/>
    </location>
</feature>
<dbReference type="NCBIfam" id="TIGR00229">
    <property type="entry name" value="sensory_box"/>
    <property type="match status" value="1"/>
</dbReference>
<dbReference type="InterPro" id="IPR003661">
    <property type="entry name" value="HisK_dim/P_dom"/>
</dbReference>
<proteinExistence type="predicted"/>
<dbReference type="SUPFAM" id="SSF47384">
    <property type="entry name" value="Homodimeric domain of signal transducing histidine kinase"/>
    <property type="match status" value="1"/>
</dbReference>
<dbReference type="Gene3D" id="3.30.565.10">
    <property type="entry name" value="Histidine kinase-like ATPase, C-terminal domain"/>
    <property type="match status" value="1"/>
</dbReference>
<gene>
    <name evidence="14" type="ORF">E8A74_00675</name>
</gene>
<protein>
    <recommendedName>
        <fullName evidence="2">histidine kinase</fullName>
        <ecNumber evidence="2">2.7.13.3</ecNumber>
    </recommendedName>
</protein>
<dbReference type="CDD" id="cd00156">
    <property type="entry name" value="REC"/>
    <property type="match status" value="1"/>
</dbReference>
<dbReference type="Proteomes" id="UP000309215">
    <property type="component" value="Unassembled WGS sequence"/>
</dbReference>
<dbReference type="PROSITE" id="PS50112">
    <property type="entry name" value="PAS"/>
    <property type="match status" value="1"/>
</dbReference>
<evidence type="ECO:0000313" key="15">
    <source>
        <dbReference type="Proteomes" id="UP000309215"/>
    </source>
</evidence>
<dbReference type="Gene3D" id="1.10.287.130">
    <property type="match status" value="1"/>
</dbReference>
<keyword evidence="8" id="KW-0902">Two-component regulatory system</keyword>
<dbReference type="InterPro" id="IPR005467">
    <property type="entry name" value="His_kinase_dom"/>
</dbReference>
<evidence type="ECO:0000256" key="4">
    <source>
        <dbReference type="ARBA" id="ARBA00022679"/>
    </source>
</evidence>
<dbReference type="PRINTS" id="PR00344">
    <property type="entry name" value="BCTRLSENSOR"/>
</dbReference>
<evidence type="ECO:0000256" key="6">
    <source>
        <dbReference type="ARBA" id="ARBA00022777"/>
    </source>
</evidence>
<evidence type="ECO:0000259" key="10">
    <source>
        <dbReference type="PROSITE" id="PS50109"/>
    </source>
</evidence>
<dbReference type="SUPFAM" id="SSF55874">
    <property type="entry name" value="ATPase domain of HSP90 chaperone/DNA topoisomerase II/histidine kinase"/>
    <property type="match status" value="1"/>
</dbReference>
<keyword evidence="15" id="KW-1185">Reference proteome</keyword>
<dbReference type="SUPFAM" id="SSF52172">
    <property type="entry name" value="CheY-like"/>
    <property type="match status" value="1"/>
</dbReference>
<organism evidence="14 15">
    <name type="scientific">Polyangium fumosum</name>
    <dbReference type="NCBI Taxonomy" id="889272"/>
    <lineage>
        <taxon>Bacteria</taxon>
        <taxon>Pseudomonadati</taxon>
        <taxon>Myxococcota</taxon>
        <taxon>Polyangia</taxon>
        <taxon>Polyangiales</taxon>
        <taxon>Polyangiaceae</taxon>
        <taxon>Polyangium</taxon>
    </lineage>
</organism>
<dbReference type="InterPro" id="IPR011006">
    <property type="entry name" value="CheY-like_superfamily"/>
</dbReference>
<evidence type="ECO:0000256" key="8">
    <source>
        <dbReference type="ARBA" id="ARBA00023012"/>
    </source>
</evidence>
<keyword evidence="5" id="KW-0547">Nucleotide-binding</keyword>
<dbReference type="AlphaFoldDB" id="A0A4U1JK12"/>
<sequence length="546" mass="58384">MIQQDPWTRPADAAPEGHGALEAEERFHDLLSRLPAAAYTCDAQGRITFFNRAAEKVWGRAPMLRHEQDRFCGALRLFTPEGEPVPHDRCWMARALETGAAHNGLEIVIEQPSGDLVVALAHAHPLRDRQGTVTGAVNVLVDITDQKRAEQERRELEAQVLHAQKLESLGVLAGGIAHDFNNLLTVITAQASLALGEVSFPSPLASMLQEISIAAERAADLARQMLAYSGRGTFVTQHVRLDTVVREMAVLLRTIVSKGATLELDLSRACVDGDATHLRQVVMNLITNASDALAGKPGVIRLRAGVQKLSAPRSSACMTEPLPPGDYAVVEVEDSGEGMSESVLARIFDPFFTTKVGGRGLGLAAVLGIVRAHRGLVDVTSRPGKGTTFTLFLPIAVEHVSILPGASDEAFSSCHCSHGTILVVDDEDAVRRVAHRVLERAGYRVLVATDGREGERMFHEHRHEIGAVIADLTMGEIGGIELIRALRGIDPALPVLLMSGYSSEDSAPLSCLGVPFLAKPFTANMLVTAVREALAGPGGCAGISAA</sequence>
<dbReference type="InterPro" id="IPR003594">
    <property type="entry name" value="HATPase_dom"/>
</dbReference>
<feature type="domain" description="Histidine kinase" evidence="10">
    <location>
        <begin position="175"/>
        <end position="397"/>
    </location>
</feature>
<dbReference type="SMART" id="SM00387">
    <property type="entry name" value="HATPase_c"/>
    <property type="match status" value="1"/>
</dbReference>
<evidence type="ECO:0000256" key="2">
    <source>
        <dbReference type="ARBA" id="ARBA00012438"/>
    </source>
</evidence>
<dbReference type="PANTHER" id="PTHR43065:SF46">
    <property type="entry name" value="C4-DICARBOXYLATE TRANSPORT SENSOR PROTEIN DCTB"/>
    <property type="match status" value="1"/>
</dbReference>
<name>A0A4U1JK12_9BACT</name>
<dbReference type="CDD" id="cd00082">
    <property type="entry name" value="HisKA"/>
    <property type="match status" value="1"/>
</dbReference>
<dbReference type="InterPro" id="IPR000700">
    <property type="entry name" value="PAS-assoc_C"/>
</dbReference>
<evidence type="ECO:0000259" key="13">
    <source>
        <dbReference type="PROSITE" id="PS50113"/>
    </source>
</evidence>
<dbReference type="SUPFAM" id="SSF55785">
    <property type="entry name" value="PYP-like sensor domain (PAS domain)"/>
    <property type="match status" value="1"/>
</dbReference>
<dbReference type="OrthoDB" id="9806821at2"/>
<dbReference type="InterPro" id="IPR004358">
    <property type="entry name" value="Sig_transdc_His_kin-like_C"/>
</dbReference>
<dbReference type="InterPro" id="IPR036890">
    <property type="entry name" value="HATPase_C_sf"/>
</dbReference>
<dbReference type="GO" id="GO:0000155">
    <property type="term" value="F:phosphorelay sensor kinase activity"/>
    <property type="evidence" value="ECO:0007669"/>
    <property type="project" value="InterPro"/>
</dbReference>
<dbReference type="InterPro" id="IPR000014">
    <property type="entry name" value="PAS"/>
</dbReference>
<evidence type="ECO:0000256" key="9">
    <source>
        <dbReference type="PROSITE-ProRule" id="PRU00169"/>
    </source>
</evidence>
<comment type="catalytic activity">
    <reaction evidence="1">
        <text>ATP + protein L-histidine = ADP + protein N-phospho-L-histidine.</text>
        <dbReference type="EC" id="2.7.13.3"/>
    </reaction>
</comment>
<dbReference type="Pfam" id="PF08448">
    <property type="entry name" value="PAS_4"/>
    <property type="match status" value="1"/>
</dbReference>
<reference evidence="14 15" key="1">
    <citation type="submission" date="2019-04" db="EMBL/GenBank/DDBJ databases">
        <authorList>
            <person name="Li Y."/>
            <person name="Wang J."/>
        </authorList>
    </citation>
    <scope>NUCLEOTIDE SEQUENCE [LARGE SCALE GENOMIC DNA]</scope>
    <source>
        <strain evidence="14 15">DSM 14668</strain>
    </source>
</reference>
<dbReference type="EMBL" id="SSMQ01000001">
    <property type="protein sequence ID" value="TKD13102.1"/>
    <property type="molecule type" value="Genomic_DNA"/>
</dbReference>
<dbReference type="InterPro" id="IPR013656">
    <property type="entry name" value="PAS_4"/>
</dbReference>
<accession>A0A4U1JK12</accession>
<keyword evidence="7" id="KW-0067">ATP-binding</keyword>
<keyword evidence="6" id="KW-0418">Kinase</keyword>
<feature type="domain" description="PAC" evidence="13">
    <location>
        <begin position="103"/>
        <end position="155"/>
    </location>
</feature>
<evidence type="ECO:0000259" key="12">
    <source>
        <dbReference type="PROSITE" id="PS50112"/>
    </source>
</evidence>
<feature type="domain" description="Response regulatory" evidence="11">
    <location>
        <begin position="420"/>
        <end position="534"/>
    </location>
</feature>
<keyword evidence="3 9" id="KW-0597">Phosphoprotein</keyword>
<dbReference type="PROSITE" id="PS50109">
    <property type="entry name" value="HIS_KIN"/>
    <property type="match status" value="1"/>
</dbReference>
<evidence type="ECO:0000313" key="14">
    <source>
        <dbReference type="EMBL" id="TKD13102.1"/>
    </source>
</evidence>
<dbReference type="InterPro" id="IPR035965">
    <property type="entry name" value="PAS-like_dom_sf"/>
</dbReference>
<feature type="modified residue" description="4-aspartylphosphate" evidence="9">
    <location>
        <position position="471"/>
    </location>
</feature>
<evidence type="ECO:0000256" key="3">
    <source>
        <dbReference type="ARBA" id="ARBA00022553"/>
    </source>
</evidence>
<comment type="caution">
    <text evidence="14">The sequence shown here is derived from an EMBL/GenBank/DDBJ whole genome shotgun (WGS) entry which is preliminary data.</text>
</comment>
<evidence type="ECO:0000259" key="11">
    <source>
        <dbReference type="PROSITE" id="PS50110"/>
    </source>
</evidence>
<dbReference type="Pfam" id="PF00072">
    <property type="entry name" value="Response_reg"/>
    <property type="match status" value="1"/>
</dbReference>
<dbReference type="Gene3D" id="3.30.450.20">
    <property type="entry name" value="PAS domain"/>
    <property type="match status" value="1"/>
</dbReference>
<dbReference type="Pfam" id="PF02518">
    <property type="entry name" value="HATPase_c"/>
    <property type="match status" value="1"/>
</dbReference>
<dbReference type="SMART" id="SM00448">
    <property type="entry name" value="REC"/>
    <property type="match status" value="1"/>
</dbReference>
<keyword evidence="4" id="KW-0808">Transferase</keyword>
<dbReference type="EC" id="2.7.13.3" evidence="2"/>
<dbReference type="RefSeq" id="WP_136926918.1">
    <property type="nucleotide sequence ID" value="NZ_SSMQ01000001.1"/>
</dbReference>
<dbReference type="PROSITE" id="PS50113">
    <property type="entry name" value="PAC"/>
    <property type="match status" value="1"/>
</dbReference>
<evidence type="ECO:0000256" key="1">
    <source>
        <dbReference type="ARBA" id="ARBA00000085"/>
    </source>
</evidence>
<dbReference type="Gene3D" id="3.40.50.2300">
    <property type="match status" value="1"/>
</dbReference>
<dbReference type="PROSITE" id="PS50110">
    <property type="entry name" value="RESPONSE_REGULATORY"/>
    <property type="match status" value="1"/>
</dbReference>
<dbReference type="InterPro" id="IPR036097">
    <property type="entry name" value="HisK_dim/P_sf"/>
</dbReference>